<sequence length="306" mass="32284">MARTMGTGNWTRRNFFRFGAVAGTAAIGGPALLTACSEVPQGGSGEGGTLQRIKEAGTIKIGIAGEVPYGYTEGGKVTGEAPEVAKAVFKAMGVDNVEPTQVEFGQLIPALNAGEFDMVAAGMAVRPDRCKNAAFSSVDYVTPTALMVPKGNPQGVKNFEDVKAKGLAIAVLSGTIEQEVAKAAGIAADKIQPYDGQPELFQALQDNRAYCGALTDISLKELLKQNPGAAFEVTEGFTLELNGEEQIQAGGFVFRKGEDDLVDAFNTELDKLHESGDWLAIVEPFGFTDANLPPDDVTTEQLCQES</sequence>
<dbReference type="EMBL" id="JACHJQ010000004">
    <property type="protein sequence ID" value="MBB4908040.1"/>
    <property type="molecule type" value="Genomic_DNA"/>
</dbReference>
<dbReference type="SUPFAM" id="SSF53850">
    <property type="entry name" value="Periplasmic binding protein-like II"/>
    <property type="match status" value="1"/>
</dbReference>
<comment type="caution">
    <text evidence="3">The sequence shown here is derived from an EMBL/GenBank/DDBJ whole genome shotgun (WGS) entry which is preliminary data.</text>
</comment>
<dbReference type="InterPro" id="IPR001638">
    <property type="entry name" value="Solute-binding_3/MltF_N"/>
</dbReference>
<keyword evidence="1" id="KW-0732">Signal</keyword>
<dbReference type="Gene3D" id="3.40.190.10">
    <property type="entry name" value="Periplasmic binding protein-like II"/>
    <property type="match status" value="2"/>
</dbReference>
<evidence type="ECO:0000313" key="3">
    <source>
        <dbReference type="EMBL" id="MBB4908040.1"/>
    </source>
</evidence>
<evidence type="ECO:0000256" key="1">
    <source>
        <dbReference type="ARBA" id="ARBA00022729"/>
    </source>
</evidence>
<dbReference type="PANTHER" id="PTHR35936">
    <property type="entry name" value="MEMBRANE-BOUND LYTIC MUREIN TRANSGLYCOSYLASE F"/>
    <property type="match status" value="1"/>
</dbReference>
<dbReference type="AlphaFoldDB" id="A0A7W7VFI4"/>
<dbReference type="SMART" id="SM00062">
    <property type="entry name" value="PBPb"/>
    <property type="match status" value="1"/>
</dbReference>
<evidence type="ECO:0000259" key="2">
    <source>
        <dbReference type="SMART" id="SM00062"/>
    </source>
</evidence>
<evidence type="ECO:0000313" key="4">
    <source>
        <dbReference type="Proteomes" id="UP000520767"/>
    </source>
</evidence>
<dbReference type="NCBIfam" id="TIGR02995">
    <property type="entry name" value="ectoine_ehuB"/>
    <property type="match status" value="1"/>
</dbReference>
<protein>
    <submittedName>
        <fullName evidence="3">Polar amino acid transport system substrate-binding protein</fullName>
    </submittedName>
</protein>
<keyword evidence="4" id="KW-1185">Reference proteome</keyword>
<dbReference type="GO" id="GO:0033294">
    <property type="term" value="F:ectoine binding"/>
    <property type="evidence" value="ECO:0007669"/>
    <property type="project" value="InterPro"/>
</dbReference>
<feature type="domain" description="Solute-binding protein family 3/N-terminal" evidence="2">
    <location>
        <begin position="58"/>
        <end position="289"/>
    </location>
</feature>
<dbReference type="Proteomes" id="UP000520767">
    <property type="component" value="Unassembled WGS sequence"/>
</dbReference>
<reference evidence="3 4" key="1">
    <citation type="submission" date="2020-08" db="EMBL/GenBank/DDBJ databases">
        <title>Genomic Encyclopedia of Type Strains, Phase III (KMG-III): the genomes of soil and plant-associated and newly described type strains.</title>
        <authorList>
            <person name="Whitman W."/>
        </authorList>
    </citation>
    <scope>NUCLEOTIDE SEQUENCE [LARGE SCALE GENOMIC DNA]</scope>
    <source>
        <strain evidence="3 4">CECT 8960</strain>
    </source>
</reference>
<proteinExistence type="predicted"/>
<accession>A0A7W7VFI4</accession>
<dbReference type="Pfam" id="PF00497">
    <property type="entry name" value="SBP_bac_3"/>
    <property type="match status" value="1"/>
</dbReference>
<dbReference type="InterPro" id="IPR014337">
    <property type="entry name" value="Ectoine_EhuB"/>
</dbReference>
<organism evidence="3 4">
    <name type="scientific">Actinophytocola algeriensis</name>
    <dbReference type="NCBI Taxonomy" id="1768010"/>
    <lineage>
        <taxon>Bacteria</taxon>
        <taxon>Bacillati</taxon>
        <taxon>Actinomycetota</taxon>
        <taxon>Actinomycetes</taxon>
        <taxon>Pseudonocardiales</taxon>
        <taxon>Pseudonocardiaceae</taxon>
    </lineage>
</organism>
<gene>
    <name evidence="3" type="ORF">FHR82_004282</name>
</gene>
<dbReference type="GO" id="GO:0051470">
    <property type="term" value="P:ectoine transmembrane transport"/>
    <property type="evidence" value="ECO:0007669"/>
    <property type="project" value="InterPro"/>
</dbReference>
<name>A0A7W7VFI4_9PSEU</name>
<dbReference type="PANTHER" id="PTHR35936:SF17">
    <property type="entry name" value="ARGININE-BINDING EXTRACELLULAR PROTEIN ARTP"/>
    <property type="match status" value="1"/>
</dbReference>